<evidence type="ECO:0000313" key="7">
    <source>
        <dbReference type="Proteomes" id="UP001604336"/>
    </source>
</evidence>
<comment type="caution">
    <text evidence="6">The sequence shown here is derived from an EMBL/GenBank/DDBJ whole genome shotgun (WGS) entry which is preliminary data.</text>
</comment>
<accession>A0ABD1SHJ7</accession>
<dbReference type="PANTHER" id="PTHR10257">
    <property type="entry name" value="SERINE/THREONINE PROTEIN PHOSPHATASE 2A PP2A REGULATORY SUBUNIT B"/>
    <property type="match status" value="1"/>
</dbReference>
<evidence type="ECO:0000256" key="4">
    <source>
        <dbReference type="PIRNR" id="PIRNR028043"/>
    </source>
</evidence>
<organism evidence="6 7">
    <name type="scientific">Abeliophyllum distichum</name>
    <dbReference type="NCBI Taxonomy" id="126358"/>
    <lineage>
        <taxon>Eukaryota</taxon>
        <taxon>Viridiplantae</taxon>
        <taxon>Streptophyta</taxon>
        <taxon>Embryophyta</taxon>
        <taxon>Tracheophyta</taxon>
        <taxon>Spermatophyta</taxon>
        <taxon>Magnoliopsida</taxon>
        <taxon>eudicotyledons</taxon>
        <taxon>Gunneridae</taxon>
        <taxon>Pentapetalae</taxon>
        <taxon>asterids</taxon>
        <taxon>lamiids</taxon>
        <taxon>Lamiales</taxon>
        <taxon>Oleaceae</taxon>
        <taxon>Forsythieae</taxon>
        <taxon>Abeliophyllum</taxon>
    </lineage>
</organism>
<comment type="subcellular location">
    <subcellularLocation>
        <location evidence="1">Cytoplasm</location>
    </subcellularLocation>
</comment>
<dbReference type="GO" id="GO:0019888">
    <property type="term" value="F:protein phosphatase regulator activity"/>
    <property type="evidence" value="ECO:0007669"/>
    <property type="project" value="UniProtKB-UniRule"/>
</dbReference>
<comment type="function">
    <text evidence="4">The B regulatory subunit might modulate substrate selectivity and catalytic activity, and also might direct the localization of the catalytic enzyme to a particular subcellular compartment.</text>
</comment>
<feature type="region of interest" description="Disordered" evidence="5">
    <location>
        <begin position="9"/>
        <end position="51"/>
    </location>
</feature>
<dbReference type="PANTHER" id="PTHR10257:SF60">
    <property type="entry name" value="SERINE_THREONINE PROTEIN PHOSPHATASE 2A 55 KDA REGULATORY SUBUNIT B' DELTA ISOFORM"/>
    <property type="match status" value="1"/>
</dbReference>
<dbReference type="GO" id="GO:0005737">
    <property type="term" value="C:cytoplasm"/>
    <property type="evidence" value="ECO:0007669"/>
    <property type="project" value="UniProtKB-SubCell"/>
</dbReference>
<reference evidence="7" key="1">
    <citation type="submission" date="2024-07" db="EMBL/GenBank/DDBJ databases">
        <title>Two chromosome-level genome assemblies of Korean endemic species Abeliophyllum distichum and Forsythia ovata (Oleaceae).</title>
        <authorList>
            <person name="Jang H."/>
        </authorList>
    </citation>
    <scope>NUCLEOTIDE SEQUENCE [LARGE SCALE GENOMIC DNA]</scope>
</reference>
<dbReference type="InterPro" id="IPR016024">
    <property type="entry name" value="ARM-type_fold"/>
</dbReference>
<evidence type="ECO:0000256" key="1">
    <source>
        <dbReference type="ARBA" id="ARBA00004496"/>
    </source>
</evidence>
<evidence type="ECO:0000256" key="3">
    <source>
        <dbReference type="ARBA" id="ARBA00022490"/>
    </source>
</evidence>
<dbReference type="GO" id="GO:0000159">
    <property type="term" value="C:protein phosphatase type 2A complex"/>
    <property type="evidence" value="ECO:0007669"/>
    <property type="project" value="UniProtKB-UniRule"/>
</dbReference>
<comment type="similarity">
    <text evidence="2">Belongs to the phosphatase 2A regulatory subunit B56 family.</text>
</comment>
<dbReference type="AlphaFoldDB" id="A0ABD1SHJ7"/>
<protein>
    <recommendedName>
        <fullName evidence="4">Serine/threonine protein phosphatase 2A regulatory subunit</fullName>
    </recommendedName>
</protein>
<dbReference type="EMBL" id="JBFOLK010000007">
    <property type="protein sequence ID" value="KAL2500141.1"/>
    <property type="molecule type" value="Genomic_DNA"/>
</dbReference>
<dbReference type="Proteomes" id="UP001604336">
    <property type="component" value="Unassembled WGS sequence"/>
</dbReference>
<keyword evidence="3" id="KW-0963">Cytoplasm</keyword>
<evidence type="ECO:0000313" key="6">
    <source>
        <dbReference type="EMBL" id="KAL2500141.1"/>
    </source>
</evidence>
<dbReference type="SUPFAM" id="SSF48371">
    <property type="entry name" value="ARM repeat"/>
    <property type="match status" value="1"/>
</dbReference>
<keyword evidence="7" id="KW-1185">Reference proteome</keyword>
<feature type="compositionally biased region" description="Low complexity" evidence="5">
    <location>
        <begin position="28"/>
        <end position="51"/>
    </location>
</feature>
<evidence type="ECO:0000256" key="5">
    <source>
        <dbReference type="SAM" id="MobiDB-lite"/>
    </source>
</evidence>
<proteinExistence type="inferred from homology"/>
<dbReference type="InterPro" id="IPR002554">
    <property type="entry name" value="PP2A_B56"/>
</dbReference>
<name>A0ABD1SHJ7_9LAMI</name>
<sequence length="517" mass="59666">MIKNILNKFPKKQTKLTENRDGGSSTFNSNALTNSRSTTSSRSGNSNAASLSGSTFNSGLNHGNKIPDAVKVNGNTGVVPYEALPSFRDVPNAEKQTLFIKKLNLCCVVFDFTDPTKNLKEKDIKRQTLVELVDYITSANGKFTETVMQEIVRMVSTNLFRTLSTQPRENKVLEAFDLEEEEPLMDSAWPHLQIVYEFLLRFVASPETDAKLAKRYIDHSFVLKLLDLFDSEDPREREYLKTVLHRIYGKFMVHRPFIRKAINYIFYRFIFETEKHNGIAELLEILGSIINGFALPLKEEHKLFLVRALIPLHKPKCIPMYHQQLSYCITQFVEKDCKLADTVIRGLLKYWPITNSSKEVMFLGELEEVLEATQPPEFQRCMVPLFRQIGRCLSSSHFQVAERALFLWNNDHIENLIKQNRKVILPIIFPSLEKNATNHWNQAVRSLTLNVRKIFSDVDLELFEECLHKFQEDEVREKEMEMKREATWRRLEEIAAMKAASNEPVLVPSRLNNTPSG</sequence>
<evidence type="ECO:0000256" key="2">
    <source>
        <dbReference type="ARBA" id="ARBA00009745"/>
    </source>
</evidence>
<gene>
    <name evidence="6" type="ORF">Adt_25691</name>
</gene>
<dbReference type="PIRSF" id="PIRSF028043">
    <property type="entry name" value="PP2A_B56"/>
    <property type="match status" value="1"/>
</dbReference>
<dbReference type="InterPro" id="IPR011989">
    <property type="entry name" value="ARM-like"/>
</dbReference>
<dbReference type="Pfam" id="PF01603">
    <property type="entry name" value="B56"/>
    <property type="match status" value="1"/>
</dbReference>
<dbReference type="FunFam" id="1.25.10.10:FF:000041">
    <property type="entry name" value="Serine/threonine protein phosphatase 2A regulatory subunit"/>
    <property type="match status" value="1"/>
</dbReference>
<dbReference type="Gene3D" id="1.25.10.10">
    <property type="entry name" value="Leucine-rich Repeat Variant"/>
    <property type="match status" value="1"/>
</dbReference>